<sequence length="126" mass="14263">MEDWARALEYRHAIGITNIFVLNEIIPIPDLPAKTHGITWDSNINDRNIFIAYDDHEICTYAYIDNSVDEVMSASSGGQLTQILLSTHDSMQIGIMDKDQTILESNFNKQLNLLRFNTAFSTPSRG</sequence>
<evidence type="ECO:0000313" key="3">
    <source>
        <dbReference type="Proteomes" id="UP000410492"/>
    </source>
</evidence>
<reference evidence="2 3" key="1">
    <citation type="submission" date="2019-01" db="EMBL/GenBank/DDBJ databases">
        <authorList>
            <person name="Sayadi A."/>
        </authorList>
    </citation>
    <scope>NUCLEOTIDE SEQUENCE [LARGE SCALE GENOMIC DNA]</scope>
</reference>
<name>A0A653DHH9_CALMS</name>
<dbReference type="OrthoDB" id="10250638at2759"/>
<protein>
    <recommendedName>
        <fullName evidence="1">WDR19 WD40 repeat domain-containing protein</fullName>
    </recommendedName>
</protein>
<accession>A0A653DHH9</accession>
<organism evidence="2 3">
    <name type="scientific">Callosobruchus maculatus</name>
    <name type="common">Southern cowpea weevil</name>
    <name type="synonym">Pulse bruchid</name>
    <dbReference type="NCBI Taxonomy" id="64391"/>
    <lineage>
        <taxon>Eukaryota</taxon>
        <taxon>Metazoa</taxon>
        <taxon>Ecdysozoa</taxon>
        <taxon>Arthropoda</taxon>
        <taxon>Hexapoda</taxon>
        <taxon>Insecta</taxon>
        <taxon>Pterygota</taxon>
        <taxon>Neoptera</taxon>
        <taxon>Endopterygota</taxon>
        <taxon>Coleoptera</taxon>
        <taxon>Polyphaga</taxon>
        <taxon>Cucujiformia</taxon>
        <taxon>Chrysomeloidea</taxon>
        <taxon>Chrysomelidae</taxon>
        <taxon>Bruchinae</taxon>
        <taxon>Bruchini</taxon>
        <taxon>Callosobruchus</taxon>
    </lineage>
</organism>
<evidence type="ECO:0000259" key="1">
    <source>
        <dbReference type="Pfam" id="PF15911"/>
    </source>
</evidence>
<dbReference type="EMBL" id="CAACVG010011840">
    <property type="protein sequence ID" value="VEN58981.1"/>
    <property type="molecule type" value="Genomic_DNA"/>
</dbReference>
<evidence type="ECO:0000313" key="2">
    <source>
        <dbReference type="EMBL" id="VEN58981.1"/>
    </source>
</evidence>
<dbReference type="Pfam" id="PF15911">
    <property type="entry name" value="Beta-prop_WDR19_2nd"/>
    <property type="match status" value="1"/>
</dbReference>
<dbReference type="InterPro" id="IPR039468">
    <property type="entry name" value="WDR19_WD40_rpt"/>
</dbReference>
<proteinExistence type="predicted"/>
<gene>
    <name evidence="2" type="ORF">CALMAC_LOCUS17163</name>
</gene>
<dbReference type="Proteomes" id="UP000410492">
    <property type="component" value="Unassembled WGS sequence"/>
</dbReference>
<feature type="domain" description="WDR19 WD40 repeat" evidence="1">
    <location>
        <begin position="22"/>
        <end position="71"/>
    </location>
</feature>
<keyword evidence="3" id="KW-1185">Reference proteome</keyword>
<dbReference type="AlphaFoldDB" id="A0A653DHH9"/>